<keyword evidence="2" id="KW-0812">Transmembrane</keyword>
<dbReference type="OrthoDB" id="2448307at2759"/>
<dbReference type="PANTHER" id="PTHR34391:SF2">
    <property type="entry name" value="TRP C-TERMINAL DOMAIN-CONTAINING PROTEIN"/>
    <property type="match status" value="1"/>
</dbReference>
<feature type="region of interest" description="Disordered" evidence="1">
    <location>
        <begin position="699"/>
        <end position="740"/>
    </location>
</feature>
<feature type="transmembrane region" description="Helical" evidence="2">
    <location>
        <begin position="408"/>
        <end position="432"/>
    </location>
</feature>
<dbReference type="AlphaFoldDB" id="A0A9Q5MZH2"/>
<sequence>MNRLQVGERLKIVYERITLTRFTKAFIIVAVVHCLVQIALQSSAFFFNKSAGDKVWDLIDESQIPHQFAFVSSGKVFVCSDLPPSGDPFETVCWPIAGSGVAIGDTMQMNSDVEDTQSQSQVTDDVNDKDEKQDTPEREQKDNQQARSVQAPRTPGIGSRGLTVVPTFDDGSVTGVNVTGLNSDDPQQVTQLSSRCINALNWPSIALHDAKREDISFLCYQVWLLGISLVTILNESIPHLVAALVTHGMSTAWSAFQLSRTGKTAREYQTLIVNDACDGVDVITGFWGNRMYYLIPILVLNVVVLLFSFGLSLKLFRVYARQTFNRVGASKKMNVLYSYVLLFSVFLQLSAFFTICGSALWLDALSTGVLKGSTAYRIVFTIVCVVEIPWVIMGWISIRREHHICSLIFLITGLALCAAWSSMFASVMYRWSFRNFPFFATLTISAFIVLVGTVALALVCRIDFGKGLPQYLKTEVQFDDSSFIPVIVPKKRRSKAISVVFPDKRTSALKRARNSNEKPPWYNANPYERPPSETSIIDIKAPGRDGSGIHSDVSSASADDGHGRRSSLLSRVRAPFFRLSDNSRFGSGKMSLRFSAFTSNSTSADLERDVPDVPQIPVAIPKMPAPSFKPQTRRSMPEPKEASKRESGLMRSLSVSSRAADLPAINIIPASVSRSAMLAEQGGLSVRAASEYGDSIRRESGRIGSFPSLGRSTSSLSTRRGSPPGPGFTGLPINPRAYRH</sequence>
<dbReference type="PANTHER" id="PTHR34391">
    <property type="entry name" value="UPF0658 GOLGI APPARATUS MEMBRANE PROTEIN C1952.10C-RELATED"/>
    <property type="match status" value="1"/>
</dbReference>
<accession>A0A9Q5MZH2</accession>
<feature type="compositionally biased region" description="Low complexity" evidence="1">
    <location>
        <begin position="704"/>
        <end position="722"/>
    </location>
</feature>
<dbReference type="EMBL" id="LNZH02000211">
    <property type="protein sequence ID" value="OCB85097.1"/>
    <property type="molecule type" value="Genomic_DNA"/>
</dbReference>
<keyword evidence="4" id="KW-1185">Reference proteome</keyword>
<gene>
    <name evidence="3" type="ORF">A7U60_g7722</name>
</gene>
<evidence type="ECO:0000313" key="4">
    <source>
        <dbReference type="Proteomes" id="UP000757232"/>
    </source>
</evidence>
<evidence type="ECO:0000256" key="2">
    <source>
        <dbReference type="SAM" id="Phobius"/>
    </source>
</evidence>
<feature type="transmembrane region" description="Helical" evidence="2">
    <location>
        <begin position="438"/>
        <end position="460"/>
    </location>
</feature>
<feature type="transmembrane region" description="Helical" evidence="2">
    <location>
        <begin position="336"/>
        <end position="362"/>
    </location>
</feature>
<reference evidence="3" key="1">
    <citation type="submission" date="2016-06" db="EMBL/GenBank/DDBJ databases">
        <title>Draft Genome sequence of the fungus Inonotus baumii.</title>
        <authorList>
            <person name="Zhu H."/>
            <person name="Lin W."/>
        </authorList>
    </citation>
    <scope>NUCLEOTIDE SEQUENCE</scope>
    <source>
        <strain evidence="3">821</strain>
    </source>
</reference>
<keyword evidence="2" id="KW-1133">Transmembrane helix</keyword>
<feature type="compositionally biased region" description="Polar residues" evidence="1">
    <location>
        <begin position="111"/>
        <end position="124"/>
    </location>
</feature>
<feature type="transmembrane region" description="Helical" evidence="2">
    <location>
        <begin position="374"/>
        <end position="396"/>
    </location>
</feature>
<name>A0A9Q5MZH2_SANBA</name>
<comment type="caution">
    <text evidence="3">The sequence shown here is derived from an EMBL/GenBank/DDBJ whole genome shotgun (WGS) entry which is preliminary data.</text>
</comment>
<feature type="compositionally biased region" description="Basic and acidic residues" evidence="1">
    <location>
        <begin position="129"/>
        <end position="144"/>
    </location>
</feature>
<feature type="compositionally biased region" description="Basic and acidic residues" evidence="1">
    <location>
        <begin position="635"/>
        <end position="648"/>
    </location>
</feature>
<organism evidence="3 4">
    <name type="scientific">Sanghuangporus baumii</name>
    <name type="common">Phellinus baumii</name>
    <dbReference type="NCBI Taxonomy" id="108892"/>
    <lineage>
        <taxon>Eukaryota</taxon>
        <taxon>Fungi</taxon>
        <taxon>Dikarya</taxon>
        <taxon>Basidiomycota</taxon>
        <taxon>Agaricomycotina</taxon>
        <taxon>Agaricomycetes</taxon>
        <taxon>Hymenochaetales</taxon>
        <taxon>Hymenochaetaceae</taxon>
        <taxon>Sanghuangporus</taxon>
    </lineage>
</organism>
<protein>
    <submittedName>
        <fullName evidence="3">Uncharacterized protein</fullName>
    </submittedName>
</protein>
<feature type="region of interest" description="Disordered" evidence="1">
    <location>
        <begin position="111"/>
        <end position="166"/>
    </location>
</feature>
<keyword evidence="2" id="KW-0472">Membrane</keyword>
<evidence type="ECO:0000256" key="1">
    <source>
        <dbReference type="SAM" id="MobiDB-lite"/>
    </source>
</evidence>
<evidence type="ECO:0000313" key="3">
    <source>
        <dbReference type="EMBL" id="OCB85097.1"/>
    </source>
</evidence>
<feature type="region of interest" description="Disordered" evidence="1">
    <location>
        <begin position="616"/>
        <end position="650"/>
    </location>
</feature>
<dbReference type="InterPro" id="IPR040410">
    <property type="entry name" value="UPF0658_Golgi"/>
</dbReference>
<feature type="transmembrane region" description="Helical" evidence="2">
    <location>
        <begin position="21"/>
        <end position="40"/>
    </location>
</feature>
<dbReference type="Proteomes" id="UP000757232">
    <property type="component" value="Unassembled WGS sequence"/>
</dbReference>
<dbReference type="GO" id="GO:0005794">
    <property type="term" value="C:Golgi apparatus"/>
    <property type="evidence" value="ECO:0007669"/>
    <property type="project" value="TreeGrafter"/>
</dbReference>
<feature type="transmembrane region" description="Helical" evidence="2">
    <location>
        <begin position="291"/>
        <end position="316"/>
    </location>
</feature>
<feature type="region of interest" description="Disordered" evidence="1">
    <location>
        <begin position="509"/>
        <end position="566"/>
    </location>
</feature>
<proteinExistence type="predicted"/>